<keyword evidence="9" id="KW-1185">Reference proteome</keyword>
<dbReference type="RefSeq" id="XP_014664246.1">
    <property type="nucleotide sequence ID" value="XM_014808760.1"/>
</dbReference>
<protein>
    <submittedName>
        <fullName evidence="10">Solute carrier family 13 member 2-like</fullName>
    </submittedName>
</protein>
<evidence type="ECO:0000256" key="4">
    <source>
        <dbReference type="ARBA" id="ARBA00022692"/>
    </source>
</evidence>
<evidence type="ECO:0000313" key="10">
    <source>
        <dbReference type="RefSeq" id="XP_014664246.1"/>
    </source>
</evidence>
<keyword evidence="5 7" id="KW-1133">Transmembrane helix</keyword>
<evidence type="ECO:0000256" key="2">
    <source>
        <dbReference type="ARBA" id="ARBA00006772"/>
    </source>
</evidence>
<dbReference type="InterPro" id="IPR001898">
    <property type="entry name" value="SLC13A/DASS"/>
</dbReference>
<feature type="transmembrane region" description="Helical" evidence="7">
    <location>
        <begin position="84"/>
        <end position="116"/>
    </location>
</feature>
<feature type="chain" id="PRO_5047357258" evidence="8">
    <location>
        <begin position="16"/>
        <end position="212"/>
    </location>
</feature>
<dbReference type="PANTHER" id="PTHR10283:SF82">
    <property type="entry name" value="SOLUTE CARRIER FAMILY 13 MEMBER 2"/>
    <property type="match status" value="1"/>
</dbReference>
<dbReference type="PANTHER" id="PTHR10283">
    <property type="entry name" value="SOLUTE CARRIER FAMILY 13 MEMBER"/>
    <property type="match status" value="1"/>
</dbReference>
<reference evidence="10" key="1">
    <citation type="submission" date="2025-08" db="UniProtKB">
        <authorList>
            <consortium name="RefSeq"/>
        </authorList>
    </citation>
    <scope>IDENTIFICATION</scope>
</reference>
<sequence>MLVLILLFVVPSSKPNISCAATADDVSQRGPRSTVMGWDTINSKMPWNIVLLMGGGFALADGVQKSGLSRLIGEQLRVLDALPAWLLVLVLCLLVASLTETASNAATASIMIPILADLAEALCIHPYYLLYSATIACSFAFMLPVATPPNAIVFGYGVLKIWDMVKAGVVMNVACILILCLSINTYGYFGFGFNTFPAWAVINPSNHTCFNQ</sequence>
<evidence type="ECO:0000256" key="6">
    <source>
        <dbReference type="ARBA" id="ARBA00023136"/>
    </source>
</evidence>
<dbReference type="Pfam" id="PF00939">
    <property type="entry name" value="Na_sulph_symp"/>
    <property type="match status" value="1"/>
</dbReference>
<feature type="signal peptide" evidence="8">
    <location>
        <begin position="1"/>
        <end position="15"/>
    </location>
</feature>
<comment type="subcellular location">
    <subcellularLocation>
        <location evidence="1">Membrane</location>
        <topology evidence="1">Multi-pass membrane protein</topology>
    </subcellularLocation>
</comment>
<keyword evidence="4 7" id="KW-0812">Transmembrane</keyword>
<keyword evidence="6 7" id="KW-0472">Membrane</keyword>
<evidence type="ECO:0000256" key="3">
    <source>
        <dbReference type="ARBA" id="ARBA00022448"/>
    </source>
</evidence>
<organism evidence="9 10">
    <name type="scientific">Priapulus caudatus</name>
    <name type="common">Priapulid worm</name>
    <dbReference type="NCBI Taxonomy" id="37621"/>
    <lineage>
        <taxon>Eukaryota</taxon>
        <taxon>Metazoa</taxon>
        <taxon>Ecdysozoa</taxon>
        <taxon>Scalidophora</taxon>
        <taxon>Priapulida</taxon>
        <taxon>Priapulimorpha</taxon>
        <taxon>Priapulimorphida</taxon>
        <taxon>Priapulidae</taxon>
        <taxon>Priapulus</taxon>
    </lineage>
</organism>
<dbReference type="GeneID" id="106806727"/>
<dbReference type="PROSITE" id="PS01271">
    <property type="entry name" value="NA_SULFATE"/>
    <property type="match status" value="1"/>
</dbReference>
<proteinExistence type="inferred from homology"/>
<dbReference type="InterPro" id="IPR031312">
    <property type="entry name" value="Na/sul_symport_CS"/>
</dbReference>
<gene>
    <name evidence="10" type="primary">LOC106806727</name>
</gene>
<comment type="similarity">
    <text evidence="2">Belongs to the SLC13A/DASS transporter (TC 2.A.47) family. NADC subfamily.</text>
</comment>
<keyword evidence="3" id="KW-0813">Transport</keyword>
<name>A0ABM1DWC5_PRICU</name>
<accession>A0ABM1DWC5</accession>
<evidence type="ECO:0000256" key="5">
    <source>
        <dbReference type="ARBA" id="ARBA00022989"/>
    </source>
</evidence>
<dbReference type="Proteomes" id="UP000695022">
    <property type="component" value="Unplaced"/>
</dbReference>
<feature type="transmembrane region" description="Helical" evidence="7">
    <location>
        <begin position="46"/>
        <end position="63"/>
    </location>
</feature>
<evidence type="ECO:0000313" key="9">
    <source>
        <dbReference type="Proteomes" id="UP000695022"/>
    </source>
</evidence>
<keyword evidence="8" id="KW-0732">Signal</keyword>
<evidence type="ECO:0000256" key="8">
    <source>
        <dbReference type="SAM" id="SignalP"/>
    </source>
</evidence>
<evidence type="ECO:0000256" key="1">
    <source>
        <dbReference type="ARBA" id="ARBA00004141"/>
    </source>
</evidence>
<feature type="transmembrane region" description="Helical" evidence="7">
    <location>
        <begin position="167"/>
        <end position="189"/>
    </location>
</feature>
<evidence type="ECO:0000256" key="7">
    <source>
        <dbReference type="SAM" id="Phobius"/>
    </source>
</evidence>